<protein>
    <recommendedName>
        <fullName evidence="7">EF-hand domain-containing protein</fullName>
    </recommendedName>
</protein>
<dbReference type="PROSITE" id="PS50222">
    <property type="entry name" value="EF_HAND_2"/>
    <property type="match status" value="1"/>
</dbReference>
<dbReference type="InterPro" id="IPR010920">
    <property type="entry name" value="LSM_dom_sf"/>
</dbReference>
<dbReference type="InterPro" id="IPR058650">
    <property type="entry name" value="Msy1/2-like"/>
</dbReference>
<feature type="transmembrane region" description="Helical" evidence="6">
    <location>
        <begin position="462"/>
        <end position="484"/>
    </location>
</feature>
<feature type="region of interest" description="Disordered" evidence="5">
    <location>
        <begin position="692"/>
        <end position="714"/>
    </location>
</feature>
<dbReference type="InterPro" id="IPR002048">
    <property type="entry name" value="EF_hand_dom"/>
</dbReference>
<dbReference type="FunCoup" id="A0A067PJH6">
    <property type="interactions" value="3"/>
</dbReference>
<feature type="transmembrane region" description="Helical" evidence="6">
    <location>
        <begin position="158"/>
        <end position="178"/>
    </location>
</feature>
<dbReference type="EMBL" id="KL197751">
    <property type="protein sequence ID" value="KDQ51187.1"/>
    <property type="molecule type" value="Genomic_DNA"/>
</dbReference>
<evidence type="ECO:0000313" key="9">
    <source>
        <dbReference type="Proteomes" id="UP000027265"/>
    </source>
</evidence>
<feature type="region of interest" description="Disordered" evidence="5">
    <location>
        <begin position="1"/>
        <end position="56"/>
    </location>
</feature>
<dbReference type="PROSITE" id="PS00018">
    <property type="entry name" value="EF_HAND_1"/>
    <property type="match status" value="1"/>
</dbReference>
<dbReference type="Gene3D" id="2.30.30.60">
    <property type="match status" value="1"/>
</dbReference>
<dbReference type="PANTHER" id="PTHR31323">
    <property type="entry name" value="MECHANOSENSITIVE ION CHANNEL PROTEIN MSY2"/>
    <property type="match status" value="1"/>
</dbReference>
<feature type="transmembrane region" description="Helical" evidence="6">
    <location>
        <begin position="496"/>
        <end position="517"/>
    </location>
</feature>
<dbReference type="InterPro" id="IPR023408">
    <property type="entry name" value="MscS_beta-dom_sf"/>
</dbReference>
<comment type="subcellular location">
    <subcellularLocation>
        <location evidence="1">Membrane</location>
    </subcellularLocation>
</comment>
<evidence type="ECO:0000259" key="7">
    <source>
        <dbReference type="PROSITE" id="PS50222"/>
    </source>
</evidence>
<evidence type="ECO:0000256" key="4">
    <source>
        <dbReference type="ARBA" id="ARBA00023136"/>
    </source>
</evidence>
<dbReference type="GO" id="GO:0016020">
    <property type="term" value="C:membrane"/>
    <property type="evidence" value="ECO:0007669"/>
    <property type="project" value="UniProtKB-SubCell"/>
</dbReference>
<dbReference type="InterPro" id="IPR018247">
    <property type="entry name" value="EF_Hand_1_Ca_BS"/>
</dbReference>
<feature type="transmembrane region" description="Helical" evidence="6">
    <location>
        <begin position="115"/>
        <end position="138"/>
    </location>
</feature>
<evidence type="ECO:0000256" key="1">
    <source>
        <dbReference type="ARBA" id="ARBA00004370"/>
    </source>
</evidence>
<evidence type="ECO:0000256" key="3">
    <source>
        <dbReference type="ARBA" id="ARBA00022989"/>
    </source>
</evidence>
<feature type="domain" description="EF-hand" evidence="7">
    <location>
        <begin position="406"/>
        <end position="441"/>
    </location>
</feature>
<dbReference type="InParanoid" id="A0A067PJH6"/>
<dbReference type="AlphaFoldDB" id="A0A067PJH6"/>
<keyword evidence="2 6" id="KW-0812">Transmembrane</keyword>
<evidence type="ECO:0000313" key="8">
    <source>
        <dbReference type="EMBL" id="KDQ51187.1"/>
    </source>
</evidence>
<feature type="region of interest" description="Disordered" evidence="5">
    <location>
        <begin position="753"/>
        <end position="800"/>
    </location>
</feature>
<feature type="compositionally biased region" description="Basic and acidic residues" evidence="5">
    <location>
        <begin position="692"/>
        <end position="701"/>
    </location>
</feature>
<dbReference type="SUPFAM" id="SSF50182">
    <property type="entry name" value="Sm-like ribonucleoproteins"/>
    <property type="match status" value="1"/>
</dbReference>
<dbReference type="GO" id="GO:0006874">
    <property type="term" value="P:intracellular calcium ion homeostasis"/>
    <property type="evidence" value="ECO:0007669"/>
    <property type="project" value="TreeGrafter"/>
</dbReference>
<dbReference type="Pfam" id="PF00924">
    <property type="entry name" value="MS_channel_2nd"/>
    <property type="match status" value="1"/>
</dbReference>
<dbReference type="Pfam" id="PF25886">
    <property type="entry name" value="Msy1"/>
    <property type="match status" value="1"/>
</dbReference>
<dbReference type="PANTHER" id="PTHR31323:SF15">
    <property type="entry name" value="MECHANOSENSITIVE ION CHANNEL PROTEIN MSY1"/>
    <property type="match status" value="1"/>
</dbReference>
<evidence type="ECO:0000256" key="5">
    <source>
        <dbReference type="SAM" id="MobiDB-lite"/>
    </source>
</evidence>
<keyword evidence="3 6" id="KW-1133">Transmembrane helix</keyword>
<dbReference type="HOGENOM" id="CLU_010480_3_0_1"/>
<keyword evidence="4 6" id="KW-0472">Membrane</keyword>
<feature type="transmembrane region" description="Helical" evidence="6">
    <location>
        <begin position="212"/>
        <end position="233"/>
    </location>
</feature>
<feature type="compositionally biased region" description="Low complexity" evidence="5">
    <location>
        <begin position="753"/>
        <end position="790"/>
    </location>
</feature>
<dbReference type="InterPro" id="IPR006685">
    <property type="entry name" value="MscS_channel_2nd"/>
</dbReference>
<feature type="transmembrane region" description="Helical" evidence="6">
    <location>
        <begin position="245"/>
        <end position="267"/>
    </location>
</feature>
<name>A0A067PJH6_9AGAM</name>
<dbReference type="GO" id="GO:0005262">
    <property type="term" value="F:calcium channel activity"/>
    <property type="evidence" value="ECO:0007669"/>
    <property type="project" value="TreeGrafter"/>
</dbReference>
<dbReference type="GO" id="GO:0005509">
    <property type="term" value="F:calcium ion binding"/>
    <property type="evidence" value="ECO:0007669"/>
    <property type="project" value="InterPro"/>
</dbReference>
<keyword evidence="9" id="KW-1185">Reference proteome</keyword>
<proteinExistence type="predicted"/>
<evidence type="ECO:0000256" key="2">
    <source>
        <dbReference type="ARBA" id="ARBA00022692"/>
    </source>
</evidence>
<reference evidence="9" key="1">
    <citation type="journal article" date="2014" name="Proc. Natl. Acad. Sci. U.S.A.">
        <title>Extensive sampling of basidiomycete genomes demonstrates inadequacy of the white-rot/brown-rot paradigm for wood decay fungi.</title>
        <authorList>
            <person name="Riley R."/>
            <person name="Salamov A.A."/>
            <person name="Brown D.W."/>
            <person name="Nagy L.G."/>
            <person name="Floudas D."/>
            <person name="Held B.W."/>
            <person name="Levasseur A."/>
            <person name="Lombard V."/>
            <person name="Morin E."/>
            <person name="Otillar R."/>
            <person name="Lindquist E.A."/>
            <person name="Sun H."/>
            <person name="LaButti K.M."/>
            <person name="Schmutz J."/>
            <person name="Jabbour D."/>
            <person name="Luo H."/>
            <person name="Baker S.E."/>
            <person name="Pisabarro A.G."/>
            <person name="Walton J.D."/>
            <person name="Blanchette R.A."/>
            <person name="Henrissat B."/>
            <person name="Martin F."/>
            <person name="Cullen D."/>
            <person name="Hibbett D.S."/>
            <person name="Grigoriev I.V."/>
        </authorList>
    </citation>
    <scope>NUCLEOTIDE SEQUENCE [LARGE SCALE GENOMIC DNA]</scope>
    <source>
        <strain evidence="9">MUCL 33604</strain>
    </source>
</reference>
<evidence type="ECO:0000256" key="6">
    <source>
        <dbReference type="SAM" id="Phobius"/>
    </source>
</evidence>
<sequence length="800" mass="89124">MAGRPQYYDAVELQNQEHGRGTPGMPSRYSGDVSPPGYTPPPGSTPYDLEGGPRDLKHNLYDAPPDHRSRSSTYSLLKKVEQDFDGFDPRKASQSHLTYAEGDMPNDKFSKFYNYLLNVSIITRWFLFIVPVLGIIWIPGILQLTTWHDSNLWGVGWMWWSSWLTCSWGGWWAALAAAKILPKLFRATIGLVAVGTRKYTHWMLELERFNALLAWSVGIWIAFSPLILVHQVHPASTQNASTLSIIGKVLCGLTLSSALLLFEKIFVQFIATMFHERSSAERIESLKQAMKILTRLYTYSKDISHIEALPDGPTKVESKPKVLFQKAMKGVRDAATTTTTVLGNVASEIAGTRMLQPNSPEAKVKTALESSDGSLWLARRLFYSFVKQPVTKDTFLVVQDIIPFFKTQTDAAEAFAFFDKDANGNVSRDEVDLACLESHREQIAIEHSKRDLKNAVGRLDSLLMFGWGLGSTLIFALLLDMAALKLFTTWGATLLALNWLFGGSLSEILISVIFLLVKHPFDVGDRVDLPEGSYTVKEILLLSTIFLDSNGTFVQVPNAILNTKYIQNIRRSPHMSEPFKFDIDFGTPFDQLENLRDKMITFLKANSRDFFPVFDIVIMDIPDQKKMSLKVDIKYKSNLQLDAVKVKRRNKWICALMQALTECEVYGPSGGPSPPSVSRYTAVPWENVEATDLKKKEKDEAEASAPKKVMPEGGWRLTGHNAVAADASADVAVFGDAQELRESKADARTAALLSRSTTASSIPSVSTRSSLPPLTTSPSSSTDEPEVSTPKVPLFTRSQR</sequence>
<gene>
    <name evidence="8" type="ORF">JAAARDRAFT_73829</name>
</gene>
<dbReference type="OrthoDB" id="544685at2759"/>
<dbReference type="Proteomes" id="UP000027265">
    <property type="component" value="Unassembled WGS sequence"/>
</dbReference>
<accession>A0A067PJH6</accession>
<organism evidence="8 9">
    <name type="scientific">Jaapia argillacea MUCL 33604</name>
    <dbReference type="NCBI Taxonomy" id="933084"/>
    <lineage>
        <taxon>Eukaryota</taxon>
        <taxon>Fungi</taxon>
        <taxon>Dikarya</taxon>
        <taxon>Basidiomycota</taxon>
        <taxon>Agaricomycotina</taxon>
        <taxon>Agaricomycetes</taxon>
        <taxon>Agaricomycetidae</taxon>
        <taxon>Jaapiales</taxon>
        <taxon>Jaapiaceae</taxon>
        <taxon>Jaapia</taxon>
    </lineage>
</organism>